<evidence type="ECO:0000259" key="1">
    <source>
        <dbReference type="Pfam" id="PF05729"/>
    </source>
</evidence>
<gene>
    <name evidence="2" type="ORF">PROAA_1520002</name>
</gene>
<evidence type="ECO:0000313" key="3">
    <source>
        <dbReference type="Proteomes" id="UP000199600"/>
    </source>
</evidence>
<dbReference type="InterPro" id="IPR007111">
    <property type="entry name" value="NACHT_NTPase"/>
</dbReference>
<organism evidence="2 3">
    <name type="scientific">Candidatus Propionivibrio aalborgensis</name>
    <dbReference type="NCBI Taxonomy" id="1860101"/>
    <lineage>
        <taxon>Bacteria</taxon>
        <taxon>Pseudomonadati</taxon>
        <taxon>Pseudomonadota</taxon>
        <taxon>Betaproteobacteria</taxon>
        <taxon>Rhodocyclales</taxon>
        <taxon>Rhodocyclaceae</taxon>
        <taxon>Propionivibrio</taxon>
    </lineage>
</organism>
<dbReference type="InterPro" id="IPR027417">
    <property type="entry name" value="P-loop_NTPase"/>
</dbReference>
<dbReference type="RefSeq" id="WP_186410141.1">
    <property type="nucleotide sequence ID" value="NZ_FLQY01000060.1"/>
</dbReference>
<feature type="domain" description="NACHT" evidence="1">
    <location>
        <begin position="322"/>
        <end position="465"/>
    </location>
</feature>
<sequence length="1309" mass="143659">MSTEKTTKRTVGGSAAERGLDFQARISAIVMAHLLAERPIGWLEGVLDDTPLELDAETGGPGDDIGFVGRDGKQVELQAKRGLQRGSDLWDALLALAFGISAGRINAGVLAVCPNSSATIRETLAEDIARLGMGRSDGLREIGRDWAERLSAASLDASLVCRRLRIVVISAVEGSRDAEATATERLSRVIQDPQSAWPVLIECGRRLIRVRGRAIPEDIYRDLSLARIALKTNDIGTRVQLLAAIREWLHRIYASTTVLGVRDTVPFEACWLELDVQVLNEGLAVQEELDKALRRYHEYGRDRRYGGQSFQSRTIARFVKKCVVVGGPGIGKSTLLKRLALDYSADGYLTLLVRLPLVVALVIREGRRFEDSLLDVALSASGIRPPFTSLDGAVLLCDALDECGHQQPLVTAALHAFSVAHPRTRIVVTSRPIGYRAGELSGWRHYELQPLSDSAAEQAVLRVLEAIPFANEALRSRAVAVAKDQLRAQTIKDAASRSPLMITLLAALSAKGIDPGSGKASLYRQLFLLLEDHPSPRLAERPPSEPERGRFLELLGWCLLCHGNEAAEQTLSRCARWWSEETGQPSLISESRVSACLEYWEGLGIVERVRTLTQEAITFVYKTFGEFAAGRYMSKCDLAAQRELVVRSIRTPEWKESLSFASHLGLAPLILEIWGELAERGDTKASYRFDDAIELVVQAGVPVTDDALARFAQCCWQAVENTASRARYAAGEALCLMSQEHWNVVREAALARLECSDPWDRLVAWTCLIVSPDQELKVPALTDELRSLQRAQPTDSYLGGLHLRPTGSAVRRHLVLGAASRVLAGSPEPEALQALNDLIGNAEQLNIGTIQQLQTLFERAGLTLTTMLDQQWSRNKVSLPTLSDWNREIAYLFELVDDPSIKHDDGEYGDEGGSLELAALLTATSYWEMPLSSVWEMSVPPSASMSKSLVIHTVARAAGLDYARVVRQARAMRKQILGNEERGARALFALPLVDAEAGFNQPLVSVECMPELEELILNGNEFFAHNSAMLLYGLREQPEYPSAIERLLTGGRGESLRYSAELASKLPYGVCQQLLLDRLCLGDSSSGCHYLYQRLTPPYGARHIEAIRKGLEGSSAEAAKAAAELAATFPVDGAIVSEWRTHFNQWKTKEKPYPKGGGTVPDSPRDELVKILVQAYAYEHVFLLELLADDRPNVRSVAREPFLTAAAASQSLRTTLIEDVQSGSLEPVIFSAAVSAGLYQGEEAMLVARLLHSSDANIRYAALPILDVKFLPPELVQSEGARLLTDVAMDIREGASRALRGLEPPNAEH</sequence>
<reference evidence="2 3" key="1">
    <citation type="submission" date="2016-06" db="EMBL/GenBank/DDBJ databases">
        <authorList>
            <person name="Kjaerup R.B."/>
            <person name="Dalgaard T.S."/>
            <person name="Juul-Madsen H.R."/>
        </authorList>
    </citation>
    <scope>NUCLEOTIDE SEQUENCE [LARGE SCALE GENOMIC DNA]</scope>
    <source>
        <strain evidence="2">2</strain>
    </source>
</reference>
<dbReference type="Proteomes" id="UP000199600">
    <property type="component" value="Unassembled WGS sequence"/>
</dbReference>
<name>A0A1A8XLU3_9RHOO</name>
<proteinExistence type="predicted"/>
<dbReference type="EMBL" id="FLQY01000060">
    <property type="protein sequence ID" value="SBT05382.1"/>
    <property type="molecule type" value="Genomic_DNA"/>
</dbReference>
<keyword evidence="3" id="KW-1185">Reference proteome</keyword>
<accession>A0A1A8XLU3</accession>
<dbReference type="Pfam" id="PF05729">
    <property type="entry name" value="NACHT"/>
    <property type="match status" value="1"/>
</dbReference>
<dbReference type="Gene3D" id="3.40.50.300">
    <property type="entry name" value="P-loop containing nucleotide triphosphate hydrolases"/>
    <property type="match status" value="1"/>
</dbReference>
<protein>
    <recommendedName>
        <fullName evidence="1">NACHT domain-containing protein</fullName>
    </recommendedName>
</protein>
<dbReference type="SUPFAM" id="SSF52540">
    <property type="entry name" value="P-loop containing nucleoside triphosphate hydrolases"/>
    <property type="match status" value="1"/>
</dbReference>
<evidence type="ECO:0000313" key="2">
    <source>
        <dbReference type="EMBL" id="SBT05382.1"/>
    </source>
</evidence>